<name>A0A938BPF5_9BACT</name>
<dbReference type="EMBL" id="VGJX01000850">
    <property type="protein sequence ID" value="MBM3276079.1"/>
    <property type="molecule type" value="Genomic_DNA"/>
</dbReference>
<evidence type="ECO:0000313" key="2">
    <source>
        <dbReference type="Proteomes" id="UP000703893"/>
    </source>
</evidence>
<reference evidence="1 2" key="1">
    <citation type="submission" date="2019-03" db="EMBL/GenBank/DDBJ databases">
        <title>Lake Tanganyika Metagenome-Assembled Genomes (MAGs).</title>
        <authorList>
            <person name="Tran P."/>
        </authorList>
    </citation>
    <scope>NUCLEOTIDE SEQUENCE [LARGE SCALE GENOMIC DNA]</scope>
    <source>
        <strain evidence="1">K_DeepCast_65m_m2_236</strain>
    </source>
</reference>
<evidence type="ECO:0000313" key="1">
    <source>
        <dbReference type="EMBL" id="MBM3276079.1"/>
    </source>
</evidence>
<sequence length="53" mass="5798">MVRLAFVRLSTHPHFTRPLLAVAIDPLEPLPPKIMAGRAAPHTHGPRILADTP</sequence>
<dbReference type="AlphaFoldDB" id="A0A938BPF5"/>
<comment type="caution">
    <text evidence="1">The sequence shown here is derived from an EMBL/GenBank/DDBJ whole genome shotgun (WGS) entry which is preliminary data.</text>
</comment>
<proteinExistence type="predicted"/>
<dbReference type="Proteomes" id="UP000703893">
    <property type="component" value="Unassembled WGS sequence"/>
</dbReference>
<accession>A0A938BPF5</accession>
<organism evidence="1 2">
    <name type="scientific">Candidatus Tanganyikabacteria bacterium</name>
    <dbReference type="NCBI Taxonomy" id="2961651"/>
    <lineage>
        <taxon>Bacteria</taxon>
        <taxon>Bacillati</taxon>
        <taxon>Candidatus Sericytochromatia</taxon>
        <taxon>Candidatus Tanganyikabacteria</taxon>
    </lineage>
</organism>
<protein>
    <submittedName>
        <fullName evidence="1">Uncharacterized protein</fullName>
    </submittedName>
</protein>
<gene>
    <name evidence="1" type="ORF">FJZ00_13080</name>
</gene>